<keyword evidence="3" id="KW-0804">Transcription</keyword>
<protein>
    <recommendedName>
        <fullName evidence="5">HTH luxR-type domain-containing protein</fullName>
    </recommendedName>
</protein>
<dbReference type="Proteomes" id="UP000326838">
    <property type="component" value="Unassembled WGS sequence"/>
</dbReference>
<feature type="compositionally biased region" description="Basic and acidic residues" evidence="4">
    <location>
        <begin position="685"/>
        <end position="700"/>
    </location>
</feature>
<evidence type="ECO:0000313" key="6">
    <source>
        <dbReference type="EMBL" id="KAA9134951.1"/>
    </source>
</evidence>
<dbReference type="PROSITE" id="PS50043">
    <property type="entry name" value="HTH_LUXR_2"/>
    <property type="match status" value="1"/>
</dbReference>
<dbReference type="Gene3D" id="1.10.10.10">
    <property type="entry name" value="Winged helix-like DNA-binding domain superfamily/Winged helix DNA-binding domain"/>
    <property type="match status" value="1"/>
</dbReference>
<dbReference type="RefSeq" id="WP_150892306.1">
    <property type="nucleotide sequence ID" value="NZ_VYUY01000006.1"/>
</dbReference>
<dbReference type="PRINTS" id="PR00038">
    <property type="entry name" value="HTHLUXR"/>
</dbReference>
<dbReference type="CDD" id="cd06170">
    <property type="entry name" value="LuxR_C_like"/>
    <property type="match status" value="1"/>
</dbReference>
<dbReference type="InterPro" id="IPR000792">
    <property type="entry name" value="Tscrpt_reg_LuxR_C"/>
</dbReference>
<dbReference type="SMART" id="SM00421">
    <property type="entry name" value="HTH_LUXR"/>
    <property type="match status" value="1"/>
</dbReference>
<evidence type="ECO:0000256" key="3">
    <source>
        <dbReference type="ARBA" id="ARBA00023163"/>
    </source>
</evidence>
<dbReference type="Pfam" id="PF00196">
    <property type="entry name" value="GerE"/>
    <property type="match status" value="1"/>
</dbReference>
<comment type="caution">
    <text evidence="6">The sequence shown here is derived from an EMBL/GenBank/DDBJ whole genome shotgun (WGS) entry which is preliminary data.</text>
</comment>
<dbReference type="InterPro" id="IPR036388">
    <property type="entry name" value="WH-like_DNA-bd_sf"/>
</dbReference>
<sequence length="708" mass="76878">MVTRSPDGTDMPAPSALVLRHVENMYGAPGAPAAAIARLSRQDQWSDALPRLSDLTPEGRALAADFRALPPELRGALLALALQEDVSAAPLDLAAAAASGFVDVERMGLVTWTSPLHRLAVVAGSEPDDHGVAGRACFSGPLRTHGGALHLFFAGESVEMADLVAAADFFARADRPPWAVFCLVRAAQTADSPEVAASLAAQAANAAVFDGDFGMADRVLETFMFSDTRVLIRESAPARGLRQALLEGDSVAARETVLARLRQDGLDDPAVGEALTVYALATIVDGDPQAWEGFLQACSTAAMPLHPAITAIAATIVAPDTAFEPHLTFPTAPDGRGWSQLAGCVAALLQSYRDMRRGTSAPCGELPTGAGNRLVRTVAATWESVIRAHNQHWDRLETVVRIGMETTVTVPIPLMRISAETLLALAEAFRGERDSAKERVDRIRADPVLRRAYRLRIVLDSVEVMIEGPRGNHEHALALLSTREPDVLNLTAGPYGPVELFDFVDYAILLQRDEDAAERVERTRELLRPHRLERAEFVLAACDAALAMRRDLRPAEDLLARAQMHPFVYESARLRLVYAERLRRLNRTAEARRHLFRVEHELRSVQAGAWLERVQRELRACQREIAVRVGDLTDQETRIAELAAEGLSNKQIAARLYLSPRTVGGHLYKIFPKLSVTTRAQLRDALSEGERAGRGPHSADDGAAPGAG</sequence>
<organism evidence="6 7">
    <name type="scientific">Microbacterium caowuchunii</name>
    <dbReference type="NCBI Taxonomy" id="2614638"/>
    <lineage>
        <taxon>Bacteria</taxon>
        <taxon>Bacillati</taxon>
        <taxon>Actinomycetota</taxon>
        <taxon>Actinomycetes</taxon>
        <taxon>Micrococcales</taxon>
        <taxon>Microbacteriaceae</taxon>
        <taxon>Microbacterium</taxon>
    </lineage>
</organism>
<dbReference type="GO" id="GO:0006355">
    <property type="term" value="P:regulation of DNA-templated transcription"/>
    <property type="evidence" value="ECO:0007669"/>
    <property type="project" value="InterPro"/>
</dbReference>
<dbReference type="EMBL" id="VYUY01000006">
    <property type="protein sequence ID" value="KAA9134951.1"/>
    <property type="molecule type" value="Genomic_DNA"/>
</dbReference>
<dbReference type="PANTHER" id="PTHR44688">
    <property type="entry name" value="DNA-BINDING TRANSCRIPTIONAL ACTIVATOR DEVR_DOSR"/>
    <property type="match status" value="1"/>
</dbReference>
<gene>
    <name evidence="6" type="ORF">F6B40_04480</name>
</gene>
<dbReference type="InterPro" id="IPR016032">
    <property type="entry name" value="Sig_transdc_resp-reg_C-effctor"/>
</dbReference>
<evidence type="ECO:0000259" key="5">
    <source>
        <dbReference type="PROSITE" id="PS50043"/>
    </source>
</evidence>
<proteinExistence type="predicted"/>
<dbReference type="PANTHER" id="PTHR44688:SF16">
    <property type="entry name" value="DNA-BINDING TRANSCRIPTIONAL ACTIVATOR DEVR_DOSR"/>
    <property type="match status" value="1"/>
</dbReference>
<keyword evidence="7" id="KW-1185">Reference proteome</keyword>
<evidence type="ECO:0000256" key="1">
    <source>
        <dbReference type="ARBA" id="ARBA00023015"/>
    </source>
</evidence>
<keyword evidence="1" id="KW-0805">Transcription regulation</keyword>
<evidence type="ECO:0000313" key="7">
    <source>
        <dbReference type="Proteomes" id="UP000326838"/>
    </source>
</evidence>
<feature type="domain" description="HTH luxR-type" evidence="5">
    <location>
        <begin position="625"/>
        <end position="690"/>
    </location>
</feature>
<evidence type="ECO:0000256" key="2">
    <source>
        <dbReference type="ARBA" id="ARBA00023125"/>
    </source>
</evidence>
<evidence type="ECO:0000256" key="4">
    <source>
        <dbReference type="SAM" id="MobiDB-lite"/>
    </source>
</evidence>
<reference evidence="7" key="1">
    <citation type="submission" date="2019-09" db="EMBL/GenBank/DDBJ databases">
        <title>Mumia zhuanghuii sp. nov. isolated from the intestinal contents of plateau pika (Ochotona curzoniae) in the Qinghai-Tibet plateau of China.</title>
        <authorList>
            <person name="Tian Z."/>
        </authorList>
    </citation>
    <scope>NUCLEOTIDE SEQUENCE [LARGE SCALE GENOMIC DNA]</scope>
    <source>
        <strain evidence="7">L-033</strain>
    </source>
</reference>
<name>A0A5N0TK92_9MICO</name>
<accession>A0A5N0TK92</accession>
<dbReference type="AlphaFoldDB" id="A0A5N0TK92"/>
<feature type="region of interest" description="Disordered" evidence="4">
    <location>
        <begin position="685"/>
        <end position="708"/>
    </location>
</feature>
<dbReference type="SUPFAM" id="SSF46894">
    <property type="entry name" value="C-terminal effector domain of the bipartite response regulators"/>
    <property type="match status" value="1"/>
</dbReference>
<dbReference type="GO" id="GO:0003677">
    <property type="term" value="F:DNA binding"/>
    <property type="evidence" value="ECO:0007669"/>
    <property type="project" value="UniProtKB-KW"/>
</dbReference>
<keyword evidence="2" id="KW-0238">DNA-binding</keyword>